<name>A0A840QH03_9PSEU</name>
<dbReference type="SUPFAM" id="SSF53822">
    <property type="entry name" value="Periplasmic binding protein-like I"/>
    <property type="match status" value="1"/>
</dbReference>
<dbReference type="EMBL" id="JACHIW010000002">
    <property type="protein sequence ID" value="MBB5158048.1"/>
    <property type="molecule type" value="Genomic_DNA"/>
</dbReference>
<dbReference type="Proteomes" id="UP000584374">
    <property type="component" value="Unassembled WGS sequence"/>
</dbReference>
<gene>
    <name evidence="4" type="ORF">BJ970_005647</name>
</gene>
<dbReference type="InterPro" id="IPR025997">
    <property type="entry name" value="SBP_2_dom"/>
</dbReference>
<evidence type="ECO:0000313" key="5">
    <source>
        <dbReference type="Proteomes" id="UP000584374"/>
    </source>
</evidence>
<dbReference type="PANTHER" id="PTHR30036:SF1">
    <property type="entry name" value="D-XYLOSE-BINDING PERIPLASMIC PROTEIN"/>
    <property type="match status" value="1"/>
</dbReference>
<dbReference type="AlphaFoldDB" id="A0A840QH03"/>
<comment type="subcellular location">
    <subcellularLocation>
        <location evidence="1">Cell envelope</location>
    </subcellularLocation>
</comment>
<dbReference type="InterPro" id="IPR050555">
    <property type="entry name" value="Bact_Solute-Bind_Prot2"/>
</dbReference>
<dbReference type="RefSeq" id="WP_184729622.1">
    <property type="nucleotide sequence ID" value="NZ_JACHIW010000002.1"/>
</dbReference>
<accession>A0A840QH03</accession>
<sequence length="372" mass="38373">MGRTPAALIAMACGIGLLLMTACGNNGLRRPAPGEIAPPTGGPRVGVILPDTATSARWAHFDQPMLQAALRQEGLTPIVQNAQGDAQKFAQIADGLLSQRVQVLIIAAPSGDAGATVEQKAEQQGVPVIDYDRLNVGGSADYYVSFDHERVGELQAQALAAALRDKPGAQVIEIGGASTDHNAMLVHGGQAETLGPHYAAGDLRLVSSRFVDGWDNQAGGQVFEQLLTANGGRVDGVLAANDGLAASVITVLQKYGLAGAVPVTGQDMTVDGLRAILQGYQSSTVFKPIQQEAGVAAKLAAALVRGDIAAADGLADQRTPDPAAGREVKSILLAPRLITRDNIKSVLGPGHVRVEEICGGELAGACRRLGIA</sequence>
<evidence type="ECO:0000313" key="4">
    <source>
        <dbReference type="EMBL" id="MBB5158048.1"/>
    </source>
</evidence>
<dbReference type="Pfam" id="PF13407">
    <property type="entry name" value="Peripla_BP_4"/>
    <property type="match status" value="1"/>
</dbReference>
<dbReference type="PROSITE" id="PS51257">
    <property type="entry name" value="PROKAR_LIPOPROTEIN"/>
    <property type="match status" value="1"/>
</dbReference>
<evidence type="ECO:0000256" key="1">
    <source>
        <dbReference type="ARBA" id="ARBA00004196"/>
    </source>
</evidence>
<dbReference type="GO" id="GO:0030288">
    <property type="term" value="C:outer membrane-bounded periplasmic space"/>
    <property type="evidence" value="ECO:0007669"/>
    <property type="project" value="TreeGrafter"/>
</dbReference>
<keyword evidence="5" id="KW-1185">Reference proteome</keyword>
<organism evidence="4 5">
    <name type="scientific">Saccharopolyspora phatthalungensis</name>
    <dbReference type="NCBI Taxonomy" id="664693"/>
    <lineage>
        <taxon>Bacteria</taxon>
        <taxon>Bacillati</taxon>
        <taxon>Actinomycetota</taxon>
        <taxon>Actinomycetes</taxon>
        <taxon>Pseudonocardiales</taxon>
        <taxon>Pseudonocardiaceae</taxon>
        <taxon>Saccharopolyspora</taxon>
    </lineage>
</organism>
<proteinExistence type="predicted"/>
<evidence type="ECO:0000259" key="3">
    <source>
        <dbReference type="Pfam" id="PF13407"/>
    </source>
</evidence>
<keyword evidence="2" id="KW-0732">Signal</keyword>
<protein>
    <submittedName>
        <fullName evidence="4">D-xylose transport system substrate-binding protein</fullName>
    </submittedName>
</protein>
<dbReference type="PANTHER" id="PTHR30036">
    <property type="entry name" value="D-XYLOSE-BINDING PERIPLASMIC PROTEIN"/>
    <property type="match status" value="1"/>
</dbReference>
<dbReference type="InterPro" id="IPR028082">
    <property type="entry name" value="Peripla_BP_I"/>
</dbReference>
<reference evidence="4 5" key="1">
    <citation type="submission" date="2020-08" db="EMBL/GenBank/DDBJ databases">
        <title>Sequencing the genomes of 1000 actinobacteria strains.</title>
        <authorList>
            <person name="Klenk H.-P."/>
        </authorList>
    </citation>
    <scope>NUCLEOTIDE SEQUENCE [LARGE SCALE GENOMIC DNA]</scope>
    <source>
        <strain evidence="4 5">DSM 45584</strain>
    </source>
</reference>
<evidence type="ECO:0000256" key="2">
    <source>
        <dbReference type="ARBA" id="ARBA00022729"/>
    </source>
</evidence>
<feature type="domain" description="Periplasmic binding protein" evidence="3">
    <location>
        <begin position="47"/>
        <end position="306"/>
    </location>
</feature>
<comment type="caution">
    <text evidence="4">The sequence shown here is derived from an EMBL/GenBank/DDBJ whole genome shotgun (WGS) entry which is preliminary data.</text>
</comment>
<dbReference type="Gene3D" id="3.40.50.2300">
    <property type="match status" value="2"/>
</dbReference>
<dbReference type="GO" id="GO:0030246">
    <property type="term" value="F:carbohydrate binding"/>
    <property type="evidence" value="ECO:0007669"/>
    <property type="project" value="TreeGrafter"/>
</dbReference>